<dbReference type="InterPro" id="IPR017884">
    <property type="entry name" value="SANT_dom"/>
</dbReference>
<feature type="domain" description="Myb-like" evidence="7">
    <location>
        <begin position="91"/>
        <end position="142"/>
    </location>
</feature>
<evidence type="ECO:0000259" key="8">
    <source>
        <dbReference type="PROSITE" id="PS50934"/>
    </source>
</evidence>
<organism evidence="10 11">
    <name type="scientific">Polyplax serrata</name>
    <name type="common">Common mouse louse</name>
    <dbReference type="NCBI Taxonomy" id="468196"/>
    <lineage>
        <taxon>Eukaryota</taxon>
        <taxon>Metazoa</taxon>
        <taxon>Ecdysozoa</taxon>
        <taxon>Arthropoda</taxon>
        <taxon>Hexapoda</taxon>
        <taxon>Insecta</taxon>
        <taxon>Pterygota</taxon>
        <taxon>Neoptera</taxon>
        <taxon>Paraneoptera</taxon>
        <taxon>Psocodea</taxon>
        <taxon>Troctomorpha</taxon>
        <taxon>Phthiraptera</taxon>
        <taxon>Anoplura</taxon>
        <taxon>Polyplacidae</taxon>
        <taxon>Polyplax</taxon>
    </lineage>
</organism>
<keyword evidence="2" id="KW-0479">Metal-binding</keyword>
<dbReference type="Pfam" id="PF00249">
    <property type="entry name" value="Myb_DNA-binding"/>
    <property type="match status" value="1"/>
</dbReference>
<dbReference type="PANTHER" id="PTHR12374:SF20">
    <property type="entry name" value="TRANSCRIPTIONAL ADAPTER 2-ALPHA"/>
    <property type="match status" value="1"/>
</dbReference>
<dbReference type="InterPro" id="IPR007526">
    <property type="entry name" value="SWIRM"/>
</dbReference>
<evidence type="ECO:0000256" key="5">
    <source>
        <dbReference type="ARBA" id="ARBA00023242"/>
    </source>
</evidence>
<dbReference type="Gene3D" id="1.10.10.60">
    <property type="entry name" value="Homeodomain-like"/>
    <property type="match status" value="1"/>
</dbReference>
<keyword evidence="5" id="KW-0539">Nucleus</keyword>
<feature type="domain" description="SANT" evidence="9">
    <location>
        <begin position="104"/>
        <end position="146"/>
    </location>
</feature>
<keyword evidence="4" id="KW-0862">Zinc</keyword>
<protein>
    <recommendedName>
        <fullName evidence="12">Transcriptional adapter</fullName>
    </recommendedName>
</protein>
<dbReference type="InterPro" id="IPR055141">
    <property type="entry name" value="TADA2A_B-like_dom"/>
</dbReference>
<dbReference type="InterPro" id="IPR013087">
    <property type="entry name" value="Znf_C2H2_type"/>
</dbReference>
<dbReference type="Proteomes" id="UP001359485">
    <property type="component" value="Unassembled WGS sequence"/>
</dbReference>
<evidence type="ECO:0000259" key="9">
    <source>
        <dbReference type="PROSITE" id="PS51293"/>
    </source>
</evidence>
<evidence type="ECO:0000313" key="10">
    <source>
        <dbReference type="EMBL" id="KAK6634997.1"/>
    </source>
</evidence>
<name>A0ABR1B6B8_POLSC</name>
<evidence type="ECO:0008006" key="12">
    <source>
        <dbReference type="Google" id="ProtNLM"/>
    </source>
</evidence>
<evidence type="ECO:0000256" key="1">
    <source>
        <dbReference type="ARBA" id="ARBA00004123"/>
    </source>
</evidence>
<dbReference type="PROSITE" id="PS00028">
    <property type="entry name" value="ZINC_FINGER_C2H2_1"/>
    <property type="match status" value="1"/>
</dbReference>
<dbReference type="SUPFAM" id="SSF46689">
    <property type="entry name" value="Homeodomain-like"/>
    <property type="match status" value="2"/>
</dbReference>
<accession>A0ABR1B6B8</accession>
<dbReference type="InterPro" id="IPR001005">
    <property type="entry name" value="SANT/Myb"/>
</dbReference>
<keyword evidence="11" id="KW-1185">Reference proteome</keyword>
<dbReference type="SUPFAM" id="SSF57850">
    <property type="entry name" value="RING/U-box"/>
    <property type="match status" value="1"/>
</dbReference>
<dbReference type="EMBL" id="JAWJWF010000003">
    <property type="protein sequence ID" value="KAK6634997.1"/>
    <property type="molecule type" value="Genomic_DNA"/>
</dbReference>
<comment type="subcellular location">
    <subcellularLocation>
        <location evidence="1">Nucleus</location>
    </subcellularLocation>
</comment>
<proteinExistence type="predicted"/>
<evidence type="ECO:0000256" key="6">
    <source>
        <dbReference type="SAM" id="MobiDB-lite"/>
    </source>
</evidence>
<dbReference type="Pfam" id="PF04433">
    <property type="entry name" value="SWIRM"/>
    <property type="match status" value="1"/>
</dbReference>
<sequence>MAASGSADVIEEDAADLQFPKDEINVEADWLELSCKIQEKCAICKKELKYEPVIRCYECSCVDICVQCFSLGLETQQHQNHHMYQIDRRHAPIFSTSDWPADLELDLLNAVLEFGYGNWTDISKRIQGKTPEEIRIHFNEYYLGNRDNLPNFPSFGMDMITSEHNNPSYKYSSQAVCEEPPRFPINTPQYRYFAGYNAARSDFEIEYDNSAESLVTCLDFDEIEKEDENDNDSNDESHSILRKFGNTDTCSNSNDKETSVKDIGLDEYQVPGLKKDSVDENSHSEENLMKELKITLIQQYNECLKERMRRKRIIRNHGLLLLRKFPITLNKYENSITKSALDRLYPFMQLVSGERFDYILEGLDKEMELKRYFCRLKNFRECGLTRFYSCKIYEKLKAARDEMLKDLSQLKQNPLRSLTSINLQVKPLIAKPLTNTRKPAPPLNILLLPGYEKLTEEERELCSNARIVPESYFTFKDLLINENNKNNGIRLATARQLIKIDVNKTRKLFNFLRDKNLITQIP</sequence>
<evidence type="ECO:0000256" key="4">
    <source>
        <dbReference type="ARBA" id="ARBA00022833"/>
    </source>
</evidence>
<dbReference type="PROSITE" id="PS50934">
    <property type="entry name" value="SWIRM"/>
    <property type="match status" value="1"/>
</dbReference>
<dbReference type="PROSITE" id="PS50090">
    <property type="entry name" value="MYB_LIKE"/>
    <property type="match status" value="1"/>
</dbReference>
<evidence type="ECO:0000256" key="2">
    <source>
        <dbReference type="ARBA" id="ARBA00022723"/>
    </source>
</evidence>
<feature type="domain" description="SWIRM" evidence="8">
    <location>
        <begin position="434"/>
        <end position="522"/>
    </location>
</feature>
<evidence type="ECO:0000259" key="7">
    <source>
        <dbReference type="PROSITE" id="PS50090"/>
    </source>
</evidence>
<dbReference type="PANTHER" id="PTHR12374">
    <property type="entry name" value="TRANSCRIPTIONAL ADAPTOR 2 ADA2 -RELATED"/>
    <property type="match status" value="1"/>
</dbReference>
<dbReference type="InterPro" id="IPR036388">
    <property type="entry name" value="WH-like_DNA-bd_sf"/>
</dbReference>
<dbReference type="Pfam" id="PF25299">
    <property type="entry name" value="ZZ_ADA2"/>
    <property type="match status" value="1"/>
</dbReference>
<keyword evidence="3" id="KW-0863">Zinc-finger</keyword>
<dbReference type="InterPro" id="IPR009057">
    <property type="entry name" value="Homeodomain-like_sf"/>
</dbReference>
<dbReference type="CDD" id="cd00167">
    <property type="entry name" value="SANT"/>
    <property type="match status" value="1"/>
</dbReference>
<evidence type="ECO:0000256" key="3">
    <source>
        <dbReference type="ARBA" id="ARBA00022771"/>
    </source>
</evidence>
<reference evidence="10 11" key="1">
    <citation type="submission" date="2023-09" db="EMBL/GenBank/DDBJ databases">
        <title>Genomes of two closely related lineages of the louse Polyplax serrata with different host specificities.</title>
        <authorList>
            <person name="Martinu J."/>
            <person name="Tarabai H."/>
            <person name="Stefka J."/>
            <person name="Hypsa V."/>
        </authorList>
    </citation>
    <scope>NUCLEOTIDE SEQUENCE [LARGE SCALE GENOMIC DNA]</scope>
    <source>
        <strain evidence="10">98ZLc_SE</strain>
    </source>
</reference>
<dbReference type="PROSITE" id="PS51293">
    <property type="entry name" value="SANT"/>
    <property type="match status" value="1"/>
</dbReference>
<feature type="region of interest" description="Disordered" evidence="6">
    <location>
        <begin position="225"/>
        <end position="262"/>
    </location>
</feature>
<dbReference type="Pfam" id="PF22941">
    <property type="entry name" value="TADA2A-like_3rd"/>
    <property type="match status" value="2"/>
</dbReference>
<feature type="compositionally biased region" description="Acidic residues" evidence="6">
    <location>
        <begin position="225"/>
        <end position="234"/>
    </location>
</feature>
<dbReference type="InterPro" id="IPR000433">
    <property type="entry name" value="Znf_ZZ"/>
</dbReference>
<gene>
    <name evidence="10" type="ORF">RUM44_000246</name>
</gene>
<dbReference type="Gene3D" id="1.10.10.10">
    <property type="entry name" value="Winged helix-like DNA-binding domain superfamily/Winged helix DNA-binding domain"/>
    <property type="match status" value="1"/>
</dbReference>
<comment type="caution">
    <text evidence="10">The sequence shown here is derived from an EMBL/GenBank/DDBJ whole genome shotgun (WGS) entry which is preliminary data.</text>
</comment>
<evidence type="ECO:0000313" key="11">
    <source>
        <dbReference type="Proteomes" id="UP001359485"/>
    </source>
</evidence>